<sequence length="363" mass="39101">MLEAAYSCFVEDLNWRSSSLSFNDKSDSGPWTKVNVYSVPSLSGNAAGVMHSDFTTGMSYLEVVSTYLSVPGVTVHEYGHGLTYHARTWVDQSRTGAWWETVAEWFADTYQTSPLCASARTKHSQPTSPTPTGANLQKIIGSAHAVLVDGSADTGNYYEAWPFLSYLTYNPDNTTGLGADTIRQSFIQYSAGSNETPLHTFARLANGTAIQDVVGRYWARMAFADIGHPSLQSVFDDQKGSIDFDNLDVQADGSYKVKDARKPRYMGANIIPLKTSSSAGPVSASIKSTGKFTATLSIRNAGAGTTRYVDFADGTAKAELSEGEEAAVVVANTPELVLYDPFSLTEEVTKGLEYSLSLTGATA</sequence>
<dbReference type="GeneID" id="54282479"/>
<name>A0A6A5XR93_9PLEO</name>
<dbReference type="RefSeq" id="XP_033383755.1">
    <property type="nucleotide sequence ID" value="XM_033525082.1"/>
</dbReference>
<protein>
    <submittedName>
        <fullName evidence="1">Uncharacterized protein</fullName>
    </submittedName>
</protein>
<dbReference type="InterPro" id="IPR045690">
    <property type="entry name" value="DUF6055"/>
</dbReference>
<organism evidence="1 2">
    <name type="scientific">Aaosphaeria arxii CBS 175.79</name>
    <dbReference type="NCBI Taxonomy" id="1450172"/>
    <lineage>
        <taxon>Eukaryota</taxon>
        <taxon>Fungi</taxon>
        <taxon>Dikarya</taxon>
        <taxon>Ascomycota</taxon>
        <taxon>Pezizomycotina</taxon>
        <taxon>Dothideomycetes</taxon>
        <taxon>Pleosporomycetidae</taxon>
        <taxon>Pleosporales</taxon>
        <taxon>Pleosporales incertae sedis</taxon>
        <taxon>Aaosphaeria</taxon>
    </lineage>
</organism>
<evidence type="ECO:0000313" key="1">
    <source>
        <dbReference type="EMBL" id="KAF2015416.1"/>
    </source>
</evidence>
<dbReference type="EMBL" id="ML978069">
    <property type="protein sequence ID" value="KAF2015416.1"/>
    <property type="molecule type" value="Genomic_DNA"/>
</dbReference>
<evidence type="ECO:0000313" key="2">
    <source>
        <dbReference type="Proteomes" id="UP000799778"/>
    </source>
</evidence>
<dbReference type="Proteomes" id="UP000799778">
    <property type="component" value="Unassembled WGS sequence"/>
</dbReference>
<keyword evidence="2" id="KW-1185">Reference proteome</keyword>
<reference evidence="1" key="1">
    <citation type="journal article" date="2020" name="Stud. Mycol.">
        <title>101 Dothideomycetes genomes: a test case for predicting lifestyles and emergence of pathogens.</title>
        <authorList>
            <person name="Haridas S."/>
            <person name="Albert R."/>
            <person name="Binder M."/>
            <person name="Bloem J."/>
            <person name="Labutti K."/>
            <person name="Salamov A."/>
            <person name="Andreopoulos B."/>
            <person name="Baker S."/>
            <person name="Barry K."/>
            <person name="Bills G."/>
            <person name="Bluhm B."/>
            <person name="Cannon C."/>
            <person name="Castanera R."/>
            <person name="Culley D."/>
            <person name="Daum C."/>
            <person name="Ezra D."/>
            <person name="Gonzalez J."/>
            <person name="Henrissat B."/>
            <person name="Kuo A."/>
            <person name="Liang C."/>
            <person name="Lipzen A."/>
            <person name="Lutzoni F."/>
            <person name="Magnuson J."/>
            <person name="Mondo S."/>
            <person name="Nolan M."/>
            <person name="Ohm R."/>
            <person name="Pangilinan J."/>
            <person name="Park H.-J."/>
            <person name="Ramirez L."/>
            <person name="Alfaro M."/>
            <person name="Sun H."/>
            <person name="Tritt A."/>
            <person name="Yoshinaga Y."/>
            <person name="Zwiers L.-H."/>
            <person name="Turgeon B."/>
            <person name="Goodwin S."/>
            <person name="Spatafora J."/>
            <person name="Crous P."/>
            <person name="Grigoriev I."/>
        </authorList>
    </citation>
    <scope>NUCLEOTIDE SEQUENCE</scope>
    <source>
        <strain evidence="1">CBS 175.79</strain>
    </source>
</reference>
<proteinExistence type="predicted"/>
<gene>
    <name evidence="1" type="ORF">BU24DRAFT_390728</name>
</gene>
<dbReference type="AlphaFoldDB" id="A0A6A5XR93"/>
<dbReference type="OrthoDB" id="5319191at2759"/>
<dbReference type="Pfam" id="PF19527">
    <property type="entry name" value="DUF6055"/>
    <property type="match status" value="1"/>
</dbReference>
<accession>A0A6A5XR93</accession>